<reference evidence="3 4" key="1">
    <citation type="submission" date="2014-02" db="EMBL/GenBank/DDBJ databases">
        <authorList>
            <person name="Genoscope - CEA"/>
        </authorList>
    </citation>
    <scope>NUCLEOTIDE SEQUENCE [LARGE SCALE GENOMIC DNA]</scope>
    <source>
        <strain evidence="3 4">PCC 8005</strain>
    </source>
</reference>
<gene>
    <name evidence="2" type="ORF">ARTHRO_11387</name>
    <name evidence="3" type="ORF">ARTHRO_11388</name>
</gene>
<dbReference type="AlphaFoldDB" id="A0A9P1KC49"/>
<organism evidence="3 4">
    <name type="scientific">Limnospira indica PCC 8005</name>
    <dbReference type="NCBI Taxonomy" id="376219"/>
    <lineage>
        <taxon>Bacteria</taxon>
        <taxon>Bacillati</taxon>
        <taxon>Cyanobacteriota</taxon>
        <taxon>Cyanophyceae</taxon>
        <taxon>Oscillatoriophycideae</taxon>
        <taxon>Oscillatoriales</taxon>
        <taxon>Sirenicapillariaceae</taxon>
        <taxon>Limnospira</taxon>
    </lineage>
</organism>
<evidence type="ECO:0000256" key="1">
    <source>
        <dbReference type="SAM" id="Phobius"/>
    </source>
</evidence>
<name>A0A9P1KC49_9CYAN</name>
<accession>A0A9P1KC49</accession>
<evidence type="ECO:0000313" key="3">
    <source>
        <dbReference type="EMBL" id="CDM93715.1"/>
    </source>
</evidence>
<keyword evidence="1" id="KW-0472">Membrane</keyword>
<protein>
    <submittedName>
        <fullName evidence="3">Uncharacterized protein</fullName>
    </submittedName>
</protein>
<dbReference type="Proteomes" id="UP000032946">
    <property type="component" value="Chromosome"/>
</dbReference>
<keyword evidence="1" id="KW-0812">Transmembrane</keyword>
<evidence type="ECO:0000313" key="2">
    <source>
        <dbReference type="EMBL" id="CDM93714.1"/>
    </source>
</evidence>
<keyword evidence="1" id="KW-1133">Transmembrane helix</keyword>
<dbReference type="EMBL" id="FO818640">
    <property type="protein sequence ID" value="CDM93714.1"/>
    <property type="molecule type" value="Genomic_DNA"/>
</dbReference>
<evidence type="ECO:0000313" key="4">
    <source>
        <dbReference type="Proteomes" id="UP000032946"/>
    </source>
</evidence>
<keyword evidence="4" id="KW-1185">Reference proteome</keyword>
<sequence length="44" mass="4969">MTAEPAPTINNYQLIIITLVGCVTGITYRVNRTNPYRGPETRFL</sequence>
<feature type="transmembrane region" description="Helical" evidence="1">
    <location>
        <begin position="12"/>
        <end position="30"/>
    </location>
</feature>
<dbReference type="EMBL" id="FO818640">
    <property type="protein sequence ID" value="CDM93715.1"/>
    <property type="molecule type" value="Genomic_DNA"/>
</dbReference>
<proteinExistence type="predicted"/>